<evidence type="ECO:0000313" key="2">
    <source>
        <dbReference type="EMBL" id="GAF99524.1"/>
    </source>
</evidence>
<dbReference type="InterPro" id="IPR008921">
    <property type="entry name" value="DNA_pol3_clamp-load_cplx_C"/>
</dbReference>
<sequence>MPDYLRDANYPGAKKLGHGQGYKYAHDHKGHWVDQDYIPTTRIYYRPTEQGQEKSIKERLDAIRKARGIKDDEGQDQKR</sequence>
<dbReference type="InterPro" id="IPR021886">
    <property type="entry name" value="MgsA_C"/>
</dbReference>
<dbReference type="Gene3D" id="1.10.3710.10">
    <property type="entry name" value="DNA polymerase III clamp loader subunits, C-terminal domain"/>
    <property type="match status" value="1"/>
</dbReference>
<comment type="caution">
    <text evidence="2">The sequence shown here is derived from an EMBL/GenBank/DDBJ whole genome shotgun (WGS) entry which is preliminary data.</text>
</comment>
<dbReference type="AlphaFoldDB" id="X0U1X9"/>
<accession>X0U1X9</accession>
<dbReference type="GO" id="GO:0006260">
    <property type="term" value="P:DNA replication"/>
    <property type="evidence" value="ECO:0007669"/>
    <property type="project" value="InterPro"/>
</dbReference>
<dbReference type="GO" id="GO:0003677">
    <property type="term" value="F:DNA binding"/>
    <property type="evidence" value="ECO:0007669"/>
    <property type="project" value="InterPro"/>
</dbReference>
<name>X0U1X9_9ZZZZ</name>
<dbReference type="SUPFAM" id="SSF48019">
    <property type="entry name" value="post-AAA+ oligomerization domain-like"/>
    <property type="match status" value="1"/>
</dbReference>
<feature type="domain" description="MgsA AAA+ ATPase C-terminal" evidence="1">
    <location>
        <begin position="1"/>
        <end position="63"/>
    </location>
</feature>
<dbReference type="Pfam" id="PF12002">
    <property type="entry name" value="MgsA_C"/>
    <property type="match status" value="1"/>
</dbReference>
<evidence type="ECO:0000259" key="1">
    <source>
        <dbReference type="Pfam" id="PF12002"/>
    </source>
</evidence>
<reference evidence="2" key="1">
    <citation type="journal article" date="2014" name="Front. Microbiol.">
        <title>High frequency of phylogenetically diverse reductive dehalogenase-homologous genes in deep subseafloor sedimentary metagenomes.</title>
        <authorList>
            <person name="Kawai M."/>
            <person name="Futagami T."/>
            <person name="Toyoda A."/>
            <person name="Takaki Y."/>
            <person name="Nishi S."/>
            <person name="Hori S."/>
            <person name="Arai W."/>
            <person name="Tsubouchi T."/>
            <person name="Morono Y."/>
            <person name="Uchiyama I."/>
            <person name="Ito T."/>
            <person name="Fujiyama A."/>
            <person name="Inagaki F."/>
            <person name="Takami H."/>
        </authorList>
    </citation>
    <scope>NUCLEOTIDE SEQUENCE</scope>
    <source>
        <strain evidence="2">Expedition CK06-06</strain>
    </source>
</reference>
<organism evidence="2">
    <name type="scientific">marine sediment metagenome</name>
    <dbReference type="NCBI Taxonomy" id="412755"/>
    <lineage>
        <taxon>unclassified sequences</taxon>
        <taxon>metagenomes</taxon>
        <taxon>ecological metagenomes</taxon>
    </lineage>
</organism>
<dbReference type="EMBL" id="BARS01028762">
    <property type="protein sequence ID" value="GAF99524.1"/>
    <property type="molecule type" value="Genomic_DNA"/>
</dbReference>
<gene>
    <name evidence="2" type="ORF">S01H1_45049</name>
</gene>
<proteinExistence type="predicted"/>
<protein>
    <recommendedName>
        <fullName evidence="1">MgsA AAA+ ATPase C-terminal domain-containing protein</fullName>
    </recommendedName>
</protein>